<dbReference type="EMBL" id="CP069036">
    <property type="protein sequence ID" value="QRD02856.1"/>
    <property type="molecule type" value="Genomic_DNA"/>
</dbReference>
<evidence type="ECO:0000313" key="5">
    <source>
        <dbReference type="Proteomes" id="UP000663193"/>
    </source>
</evidence>
<dbReference type="OrthoDB" id="2016548at2759"/>
<feature type="transmembrane region" description="Helical" evidence="2">
    <location>
        <begin position="135"/>
        <end position="152"/>
    </location>
</feature>
<dbReference type="OMA" id="WRLSWYF"/>
<feature type="domain" description="HPP transmembrane region" evidence="3">
    <location>
        <begin position="39"/>
        <end position="205"/>
    </location>
</feature>
<name>A0A7U2I4B7_PHANO</name>
<dbReference type="PANTHER" id="PTHR33741">
    <property type="entry name" value="TRANSMEMBRANE PROTEIN DDB_G0269096-RELATED"/>
    <property type="match status" value="1"/>
</dbReference>
<feature type="transmembrane region" description="Helical" evidence="2">
    <location>
        <begin position="105"/>
        <end position="123"/>
    </location>
</feature>
<feature type="region of interest" description="Disordered" evidence="1">
    <location>
        <begin position="212"/>
        <end position="251"/>
    </location>
</feature>
<keyword evidence="5" id="KW-1185">Reference proteome</keyword>
<protein>
    <recommendedName>
        <fullName evidence="3">HPP transmembrane region domain-containing protein</fullName>
    </recommendedName>
</protein>
<evidence type="ECO:0000259" key="3">
    <source>
        <dbReference type="Pfam" id="PF04982"/>
    </source>
</evidence>
<dbReference type="AlphaFoldDB" id="A0A7U2I4B7"/>
<feature type="transmembrane region" description="Helical" evidence="2">
    <location>
        <begin position="74"/>
        <end position="93"/>
    </location>
</feature>
<dbReference type="InterPro" id="IPR058581">
    <property type="entry name" value="TM_HPP"/>
</dbReference>
<organism evidence="4 5">
    <name type="scientific">Phaeosphaeria nodorum (strain SN15 / ATCC MYA-4574 / FGSC 10173)</name>
    <name type="common">Glume blotch fungus</name>
    <name type="synonym">Parastagonospora nodorum</name>
    <dbReference type="NCBI Taxonomy" id="321614"/>
    <lineage>
        <taxon>Eukaryota</taxon>
        <taxon>Fungi</taxon>
        <taxon>Dikarya</taxon>
        <taxon>Ascomycota</taxon>
        <taxon>Pezizomycotina</taxon>
        <taxon>Dothideomycetes</taxon>
        <taxon>Pleosporomycetidae</taxon>
        <taxon>Pleosporales</taxon>
        <taxon>Pleosporineae</taxon>
        <taxon>Phaeosphaeriaceae</taxon>
        <taxon>Parastagonospora</taxon>
    </lineage>
</organism>
<keyword evidence="2" id="KW-1133">Transmembrane helix</keyword>
<dbReference type="InterPro" id="IPR007065">
    <property type="entry name" value="HPP"/>
</dbReference>
<dbReference type="Pfam" id="PF04982">
    <property type="entry name" value="TM_HPP"/>
    <property type="match status" value="1"/>
</dbReference>
<dbReference type="RefSeq" id="XP_001801819.1">
    <property type="nucleotide sequence ID" value="XM_001801767.1"/>
</dbReference>
<dbReference type="KEGG" id="pno:SNOG_11579"/>
<keyword evidence="2" id="KW-0472">Membrane</keyword>
<sequence length="251" mass="27662">MPPWDPLVPVERHIQSGLAHLPPWLSRWLGYRGGKSMAPSPSWMVCFYGFIGAFGGLSIIIAIFAHTEYFTIRLVPPIVASFGASAILCYGAIDVPLAQPRSLIFGHFFSGLVGVIVATIFQFNLQDDPFPRLQWLAASLATAIALVVMHLTKTTHPPAGATALLPCIDQHIWALRWYFLPVLLLSSAIVLVTALMVNNLQRQYPKFWVAQLPPPPAPKDDQHQHRKPPMAEESSVGSPQRTLSDLESGLQ</sequence>
<evidence type="ECO:0000256" key="2">
    <source>
        <dbReference type="SAM" id="Phobius"/>
    </source>
</evidence>
<feature type="transmembrane region" description="Helical" evidence="2">
    <location>
        <begin position="172"/>
        <end position="197"/>
    </location>
</feature>
<evidence type="ECO:0000313" key="4">
    <source>
        <dbReference type="EMBL" id="QRD02856.1"/>
    </source>
</evidence>
<reference evidence="5" key="1">
    <citation type="journal article" date="2021" name="BMC Genomics">
        <title>Chromosome-level genome assembly and manually-curated proteome of model necrotroph Parastagonospora nodorum Sn15 reveals a genome-wide trove of candidate effector homologs, and redundancy of virulence-related functions within an accessory chromosome.</title>
        <authorList>
            <person name="Bertazzoni S."/>
            <person name="Jones D.A.B."/>
            <person name="Phan H.T."/>
            <person name="Tan K.-C."/>
            <person name="Hane J.K."/>
        </authorList>
    </citation>
    <scope>NUCLEOTIDE SEQUENCE [LARGE SCALE GENOMIC DNA]</scope>
    <source>
        <strain evidence="5">SN15 / ATCC MYA-4574 / FGSC 10173)</strain>
    </source>
</reference>
<gene>
    <name evidence="4" type="ORF">JI435_115790</name>
</gene>
<proteinExistence type="predicted"/>
<evidence type="ECO:0000256" key="1">
    <source>
        <dbReference type="SAM" id="MobiDB-lite"/>
    </source>
</evidence>
<dbReference type="Proteomes" id="UP000663193">
    <property type="component" value="Chromosome 14"/>
</dbReference>
<accession>A0A7U2I4B7</accession>
<dbReference type="PANTHER" id="PTHR33741:SF5">
    <property type="entry name" value="TRANSMEMBRANE PROTEIN DDB_G0269096-RELATED"/>
    <property type="match status" value="1"/>
</dbReference>
<feature type="transmembrane region" description="Helical" evidence="2">
    <location>
        <begin position="42"/>
        <end position="65"/>
    </location>
</feature>
<keyword evidence="2" id="KW-0812">Transmembrane</keyword>
<feature type="compositionally biased region" description="Polar residues" evidence="1">
    <location>
        <begin position="235"/>
        <end position="251"/>
    </location>
</feature>
<dbReference type="VEuPathDB" id="FungiDB:JI435_115790"/>